<accession>A0A7J6E9E3</accession>
<evidence type="ECO:0000256" key="1">
    <source>
        <dbReference type="ARBA" id="ARBA00022723"/>
    </source>
</evidence>
<sequence>MTIIEMRVHIDCAGCESKVKSTLEKVKGVDEVDIDMNLQKVTVTGYADQKKILKAVRKTGKRAELWQLPYHPDDYSIINQHQITGPVPHYAPQPSSSYNYYKHGYDNHHDRTHYYNPARGSASTTAIFGHQTGAAFSDENPHGCSIM</sequence>
<dbReference type="CDD" id="cd00371">
    <property type="entry name" value="HMA"/>
    <property type="match status" value="1"/>
</dbReference>
<dbReference type="Proteomes" id="UP000525078">
    <property type="component" value="Unassembled WGS sequence"/>
</dbReference>
<dbReference type="SUPFAM" id="SSF55008">
    <property type="entry name" value="HMA, heavy metal-associated domain"/>
    <property type="match status" value="1"/>
</dbReference>
<comment type="caution">
    <text evidence="3">The sequence shown here is derived from an EMBL/GenBank/DDBJ whole genome shotgun (WGS) entry which is preliminary data.</text>
</comment>
<dbReference type="EMBL" id="JAATIQ010000081">
    <property type="protein sequence ID" value="KAF4386557.1"/>
    <property type="molecule type" value="Genomic_DNA"/>
</dbReference>
<protein>
    <recommendedName>
        <fullName evidence="2">HMA domain-containing protein</fullName>
    </recommendedName>
</protein>
<feature type="domain" description="HMA" evidence="2">
    <location>
        <begin position="1"/>
        <end position="64"/>
    </location>
</feature>
<organism evidence="3 5">
    <name type="scientific">Cannabis sativa</name>
    <name type="common">Hemp</name>
    <name type="synonym">Marijuana</name>
    <dbReference type="NCBI Taxonomy" id="3483"/>
    <lineage>
        <taxon>Eukaryota</taxon>
        <taxon>Viridiplantae</taxon>
        <taxon>Streptophyta</taxon>
        <taxon>Embryophyta</taxon>
        <taxon>Tracheophyta</taxon>
        <taxon>Spermatophyta</taxon>
        <taxon>Magnoliopsida</taxon>
        <taxon>eudicotyledons</taxon>
        <taxon>Gunneridae</taxon>
        <taxon>Pentapetalae</taxon>
        <taxon>rosids</taxon>
        <taxon>fabids</taxon>
        <taxon>Rosales</taxon>
        <taxon>Cannabaceae</taxon>
        <taxon>Cannabis</taxon>
    </lineage>
</organism>
<dbReference type="PANTHER" id="PTHR22814:SF351">
    <property type="entry name" value="HEAVY METAL-ASSOCIATED ISOPRENYLATED PLANT PROTEIN 28"/>
    <property type="match status" value="1"/>
</dbReference>
<dbReference type="Pfam" id="PF00403">
    <property type="entry name" value="HMA"/>
    <property type="match status" value="1"/>
</dbReference>
<dbReference type="InterPro" id="IPR036163">
    <property type="entry name" value="HMA_dom_sf"/>
</dbReference>
<evidence type="ECO:0000313" key="6">
    <source>
        <dbReference type="Proteomes" id="UP000583929"/>
    </source>
</evidence>
<dbReference type="AlphaFoldDB" id="A0A7J6E9E3"/>
<dbReference type="PROSITE" id="PS50846">
    <property type="entry name" value="HMA_2"/>
    <property type="match status" value="1"/>
</dbReference>
<accession>A0A803QJD5</accession>
<evidence type="ECO:0000313" key="4">
    <source>
        <dbReference type="EMBL" id="KAF4386557.1"/>
    </source>
</evidence>
<dbReference type="GO" id="GO:0046872">
    <property type="term" value="F:metal ion binding"/>
    <property type="evidence" value="ECO:0007669"/>
    <property type="project" value="UniProtKB-KW"/>
</dbReference>
<evidence type="ECO:0000313" key="3">
    <source>
        <dbReference type="EMBL" id="KAF4354329.1"/>
    </source>
</evidence>
<proteinExistence type="predicted"/>
<dbReference type="OrthoDB" id="689350at2759"/>
<dbReference type="OMA" id="HGYDNYG"/>
<evidence type="ECO:0000259" key="2">
    <source>
        <dbReference type="PROSITE" id="PS50846"/>
    </source>
</evidence>
<dbReference type="EMBL" id="JAATIP010000282">
    <property type="protein sequence ID" value="KAF4354329.1"/>
    <property type="molecule type" value="Genomic_DNA"/>
</dbReference>
<dbReference type="Gene3D" id="3.30.70.100">
    <property type="match status" value="1"/>
</dbReference>
<dbReference type="Proteomes" id="UP000583929">
    <property type="component" value="Unassembled WGS sequence"/>
</dbReference>
<dbReference type="PANTHER" id="PTHR22814">
    <property type="entry name" value="COPPER TRANSPORT PROTEIN ATOX1-RELATED"/>
    <property type="match status" value="1"/>
</dbReference>
<evidence type="ECO:0000313" key="5">
    <source>
        <dbReference type="Proteomes" id="UP000525078"/>
    </source>
</evidence>
<gene>
    <name evidence="3" type="ORF">F8388_022991</name>
    <name evidence="4" type="ORF">G4B88_006813</name>
</gene>
<name>A0A7J6E9E3_CANSA</name>
<reference evidence="5 6" key="1">
    <citation type="journal article" date="2020" name="bioRxiv">
        <title>Sequence and annotation of 42 cannabis genomes reveals extensive copy number variation in cannabinoid synthesis and pathogen resistance genes.</title>
        <authorList>
            <person name="Mckernan K.J."/>
            <person name="Helbert Y."/>
            <person name="Kane L.T."/>
            <person name="Ebling H."/>
            <person name="Zhang L."/>
            <person name="Liu B."/>
            <person name="Eaton Z."/>
            <person name="Mclaughlin S."/>
            <person name="Kingan S."/>
            <person name="Baybayan P."/>
            <person name="Concepcion G."/>
            <person name="Jordan M."/>
            <person name="Riva A."/>
            <person name="Barbazuk W."/>
            <person name="Harkins T."/>
        </authorList>
    </citation>
    <scope>NUCLEOTIDE SEQUENCE [LARGE SCALE GENOMIC DNA]</scope>
    <source>
        <strain evidence="5 6">cv. Jamaican Lion 4</strain>
        <strain evidence="4">Father</strain>
        <strain evidence="3">Mother</strain>
        <tissue evidence="3">Leaf</tissue>
    </source>
</reference>
<keyword evidence="6" id="KW-1185">Reference proteome</keyword>
<dbReference type="InterPro" id="IPR006121">
    <property type="entry name" value="HMA_dom"/>
</dbReference>
<keyword evidence="1" id="KW-0479">Metal-binding</keyword>